<gene>
    <name evidence="1" type="ORF">NA57DRAFT_52789</name>
</gene>
<protein>
    <submittedName>
        <fullName evidence="1">Uncharacterized protein</fullName>
    </submittedName>
</protein>
<accession>A0A9P4IS38</accession>
<dbReference type="EMBL" id="ML978122">
    <property type="protein sequence ID" value="KAF2103261.1"/>
    <property type="molecule type" value="Genomic_DNA"/>
</dbReference>
<name>A0A9P4IS38_9PEZI</name>
<evidence type="ECO:0000313" key="1">
    <source>
        <dbReference type="EMBL" id="KAF2103261.1"/>
    </source>
</evidence>
<proteinExistence type="predicted"/>
<dbReference type="Proteomes" id="UP000799772">
    <property type="component" value="Unassembled WGS sequence"/>
</dbReference>
<evidence type="ECO:0000313" key="2">
    <source>
        <dbReference type="Proteomes" id="UP000799772"/>
    </source>
</evidence>
<sequence>MNCIFVQYCKKKPKNSRSIIRRTPVTDDKDDKTAQAFEDVTKDPYEPQIYVRSSLFKRIGGDSSPNYREPIVRVAEAASLFLHVRHREQEDTNEINALIEELKRIATECYDKRHGTHRNQFSPKMIRGLQLTKGLNRKIEIEDGHEKIGGILTGFEAPFDKWANNVYTLRICDSGDDELPVRFVKVSGLKWHSGSAGVKFM</sequence>
<keyword evidence="2" id="KW-1185">Reference proteome</keyword>
<comment type="caution">
    <text evidence="1">The sequence shown here is derived from an EMBL/GenBank/DDBJ whole genome shotgun (WGS) entry which is preliminary data.</text>
</comment>
<reference evidence="1" key="1">
    <citation type="journal article" date="2020" name="Stud. Mycol.">
        <title>101 Dothideomycetes genomes: a test case for predicting lifestyles and emergence of pathogens.</title>
        <authorList>
            <person name="Haridas S."/>
            <person name="Albert R."/>
            <person name="Binder M."/>
            <person name="Bloem J."/>
            <person name="Labutti K."/>
            <person name="Salamov A."/>
            <person name="Andreopoulos B."/>
            <person name="Baker S."/>
            <person name="Barry K."/>
            <person name="Bills G."/>
            <person name="Bluhm B."/>
            <person name="Cannon C."/>
            <person name="Castanera R."/>
            <person name="Culley D."/>
            <person name="Daum C."/>
            <person name="Ezra D."/>
            <person name="Gonzalez J."/>
            <person name="Henrissat B."/>
            <person name="Kuo A."/>
            <person name="Liang C."/>
            <person name="Lipzen A."/>
            <person name="Lutzoni F."/>
            <person name="Magnuson J."/>
            <person name="Mondo S."/>
            <person name="Nolan M."/>
            <person name="Ohm R."/>
            <person name="Pangilinan J."/>
            <person name="Park H.-J."/>
            <person name="Ramirez L."/>
            <person name="Alfaro M."/>
            <person name="Sun H."/>
            <person name="Tritt A."/>
            <person name="Yoshinaga Y."/>
            <person name="Zwiers L.-H."/>
            <person name="Turgeon B."/>
            <person name="Goodwin S."/>
            <person name="Spatafora J."/>
            <person name="Crous P."/>
            <person name="Grigoriev I."/>
        </authorList>
    </citation>
    <scope>NUCLEOTIDE SEQUENCE</scope>
    <source>
        <strain evidence="1">CBS 133067</strain>
    </source>
</reference>
<dbReference type="AlphaFoldDB" id="A0A9P4IS38"/>
<organism evidence="1 2">
    <name type="scientific">Rhizodiscina lignyota</name>
    <dbReference type="NCBI Taxonomy" id="1504668"/>
    <lineage>
        <taxon>Eukaryota</taxon>
        <taxon>Fungi</taxon>
        <taxon>Dikarya</taxon>
        <taxon>Ascomycota</taxon>
        <taxon>Pezizomycotina</taxon>
        <taxon>Dothideomycetes</taxon>
        <taxon>Pleosporomycetidae</taxon>
        <taxon>Aulographales</taxon>
        <taxon>Rhizodiscinaceae</taxon>
        <taxon>Rhizodiscina</taxon>
    </lineage>
</organism>